<comment type="similarity">
    <text evidence="2">Belongs to the WD repeat SEC13 family.</text>
</comment>
<evidence type="ECO:0000256" key="9">
    <source>
        <dbReference type="ARBA" id="ARBA00023132"/>
    </source>
</evidence>
<proteinExistence type="inferred from homology"/>
<dbReference type="GO" id="GO:0015031">
    <property type="term" value="P:protein transport"/>
    <property type="evidence" value="ECO:0007669"/>
    <property type="project" value="UniProtKB-KW"/>
</dbReference>
<dbReference type="PROSITE" id="PS50294">
    <property type="entry name" value="WD_REPEATS_REGION"/>
    <property type="match status" value="1"/>
</dbReference>
<dbReference type="GO" id="GO:0035859">
    <property type="term" value="C:Seh1-associated complex"/>
    <property type="evidence" value="ECO:0007669"/>
    <property type="project" value="TreeGrafter"/>
</dbReference>
<dbReference type="InterPro" id="IPR015943">
    <property type="entry name" value="WD40/YVTN_repeat-like_dom_sf"/>
</dbReference>
<reference evidence="13 14" key="1">
    <citation type="submission" date="2019-07" db="EMBL/GenBank/DDBJ databases">
        <title>Genome assembly of two rare yeast pathogens: Diutina rugosa and Trichomonascus ciferrii.</title>
        <authorList>
            <person name="Mixao V."/>
            <person name="Saus E."/>
            <person name="Hansen A."/>
            <person name="Lass-Flor C."/>
            <person name="Gabaldon T."/>
        </authorList>
    </citation>
    <scope>NUCLEOTIDE SEQUENCE [LARGE SCALE GENOMIC DNA]</scope>
    <source>
        <strain evidence="13 14">CBS 613</strain>
    </source>
</reference>
<dbReference type="AlphaFoldDB" id="A0A642UEP2"/>
<dbReference type="Proteomes" id="UP000449547">
    <property type="component" value="Unassembled WGS sequence"/>
</dbReference>
<keyword evidence="10" id="KW-0539">Nucleus</keyword>
<feature type="repeat" description="WD" evidence="12">
    <location>
        <begin position="6"/>
        <end position="47"/>
    </location>
</feature>
<evidence type="ECO:0000256" key="11">
    <source>
        <dbReference type="ARBA" id="ARBA00029433"/>
    </source>
</evidence>
<keyword evidence="3" id="KW-0813">Transport</keyword>
<keyword evidence="5" id="KW-0677">Repeat</keyword>
<feature type="repeat" description="WD" evidence="12">
    <location>
        <begin position="52"/>
        <end position="88"/>
    </location>
</feature>
<dbReference type="VEuPathDB" id="FungiDB:DIURU_005092"/>
<dbReference type="PANTHER" id="PTHR11024:SF3">
    <property type="entry name" value="NUCLEOPORIN SEH1"/>
    <property type="match status" value="1"/>
</dbReference>
<name>A0A642UEP2_DIURU</name>
<accession>A0A642UEP2</accession>
<dbReference type="InterPro" id="IPR037363">
    <property type="entry name" value="Sec13/Seh1_fam"/>
</dbReference>
<keyword evidence="8" id="KW-0811">Translocation</keyword>
<evidence type="ECO:0000256" key="1">
    <source>
        <dbReference type="ARBA" id="ARBA00004567"/>
    </source>
</evidence>
<organism evidence="13 14">
    <name type="scientific">Diutina rugosa</name>
    <name type="common">Yeast</name>
    <name type="synonym">Candida rugosa</name>
    <dbReference type="NCBI Taxonomy" id="5481"/>
    <lineage>
        <taxon>Eukaryota</taxon>
        <taxon>Fungi</taxon>
        <taxon>Dikarya</taxon>
        <taxon>Ascomycota</taxon>
        <taxon>Saccharomycotina</taxon>
        <taxon>Pichiomycetes</taxon>
        <taxon>Debaryomycetaceae</taxon>
        <taxon>Diutina</taxon>
    </lineage>
</organism>
<evidence type="ECO:0000256" key="5">
    <source>
        <dbReference type="ARBA" id="ARBA00022737"/>
    </source>
</evidence>
<dbReference type="GO" id="GO:0031080">
    <property type="term" value="C:nuclear pore outer ring"/>
    <property type="evidence" value="ECO:0007669"/>
    <property type="project" value="TreeGrafter"/>
</dbReference>
<evidence type="ECO:0000256" key="8">
    <source>
        <dbReference type="ARBA" id="ARBA00023010"/>
    </source>
</evidence>
<evidence type="ECO:0000256" key="4">
    <source>
        <dbReference type="ARBA" id="ARBA00022574"/>
    </source>
</evidence>
<evidence type="ECO:0000313" key="13">
    <source>
        <dbReference type="EMBL" id="KAA8897661.1"/>
    </source>
</evidence>
<feature type="repeat" description="WD" evidence="12">
    <location>
        <begin position="290"/>
        <end position="322"/>
    </location>
</feature>
<dbReference type="PRINTS" id="PR00320">
    <property type="entry name" value="GPROTEINBRPT"/>
</dbReference>
<keyword evidence="4 12" id="KW-0853">WD repeat</keyword>
<dbReference type="GeneID" id="54783743"/>
<dbReference type="OrthoDB" id="5566198at2759"/>
<comment type="subcellular location">
    <subcellularLocation>
        <location evidence="11">Endomembrane system</location>
        <topology evidence="11">Peripheral membrane protein</topology>
        <orientation evidence="11">Cytoplasmic side</orientation>
    </subcellularLocation>
    <subcellularLocation>
        <location evidence="1">Nucleus</location>
        <location evidence="1">Nuclear pore complex</location>
    </subcellularLocation>
</comment>
<dbReference type="GO" id="GO:0034198">
    <property type="term" value="P:cellular response to amino acid starvation"/>
    <property type="evidence" value="ECO:0007669"/>
    <property type="project" value="TreeGrafter"/>
</dbReference>
<sequence length="354" mass="39413">MSKPFFTGHDELIHDVKYDFYGKQLATASSDQHIKVFDFDRSSQSWILNDSWKAHDAPVVKVSWAHPEFVSSNLIASGSYDRTVKIWQEQCDELHGSGRRWLRLATLAIESHGPIYDVVFAPAHLGLKLGCVGSDGIFRIYESMDPSDLAAWALTTEIPVLRQNLPAKTLQSTFSIEWCPAKFTPTEKFIVVALDQAFIFGGPMGDDNDDSGAMAGADAVPAGESSATTRYRRIGELPEHNGLIRSVSWAPSMGRSYHLIASACKDGFVRIFKAEDLPQGDIKVELLAKLGDHKSEVWRVHWNNTGTILSSAGDDGKVRLWKCNYLSEWKCMSVINSSNRSENRIVEASDERMA</sequence>
<dbReference type="PANTHER" id="PTHR11024">
    <property type="entry name" value="NUCLEAR PORE COMPLEX PROTEIN SEC13 / SEH1 FAMILY MEMBER"/>
    <property type="match status" value="1"/>
</dbReference>
<dbReference type="InterPro" id="IPR036322">
    <property type="entry name" value="WD40_repeat_dom_sf"/>
</dbReference>
<evidence type="ECO:0000256" key="10">
    <source>
        <dbReference type="ARBA" id="ARBA00023242"/>
    </source>
</evidence>
<keyword evidence="9" id="KW-0906">Nuclear pore complex</keyword>
<evidence type="ECO:0000256" key="6">
    <source>
        <dbReference type="ARBA" id="ARBA00022816"/>
    </source>
</evidence>
<dbReference type="SUPFAM" id="SSF50978">
    <property type="entry name" value="WD40 repeat-like"/>
    <property type="match status" value="1"/>
</dbReference>
<evidence type="ECO:0008006" key="15">
    <source>
        <dbReference type="Google" id="ProtNLM"/>
    </source>
</evidence>
<keyword evidence="14" id="KW-1185">Reference proteome</keyword>
<dbReference type="GO" id="GO:0051028">
    <property type="term" value="P:mRNA transport"/>
    <property type="evidence" value="ECO:0007669"/>
    <property type="project" value="UniProtKB-KW"/>
</dbReference>
<evidence type="ECO:0000256" key="2">
    <source>
        <dbReference type="ARBA" id="ARBA00010102"/>
    </source>
</evidence>
<dbReference type="GO" id="GO:0005198">
    <property type="term" value="F:structural molecule activity"/>
    <property type="evidence" value="ECO:0007669"/>
    <property type="project" value="InterPro"/>
</dbReference>
<evidence type="ECO:0000256" key="12">
    <source>
        <dbReference type="PROSITE-ProRule" id="PRU00221"/>
    </source>
</evidence>
<evidence type="ECO:0000313" key="14">
    <source>
        <dbReference type="Proteomes" id="UP000449547"/>
    </source>
</evidence>
<dbReference type="RefSeq" id="XP_034010089.1">
    <property type="nucleotide sequence ID" value="XM_034158036.1"/>
</dbReference>
<evidence type="ECO:0000256" key="3">
    <source>
        <dbReference type="ARBA" id="ARBA00022448"/>
    </source>
</evidence>
<dbReference type="InterPro" id="IPR020472">
    <property type="entry name" value="WD40_PAC1"/>
</dbReference>
<dbReference type="Pfam" id="PF00400">
    <property type="entry name" value="WD40"/>
    <property type="match status" value="4"/>
</dbReference>
<comment type="caution">
    <text evidence="13">The sequence shown here is derived from an EMBL/GenBank/DDBJ whole genome shotgun (WGS) entry which is preliminary data.</text>
</comment>
<keyword evidence="6" id="KW-0509">mRNA transport</keyword>
<protein>
    <recommendedName>
        <fullName evidence="15">Anaphase-promoting complex subunit 4 WD40 domain-containing protein</fullName>
    </recommendedName>
</protein>
<gene>
    <name evidence="13" type="ORF">DIURU_005092</name>
</gene>
<dbReference type="SMART" id="SM00320">
    <property type="entry name" value="WD40"/>
    <property type="match status" value="5"/>
</dbReference>
<dbReference type="PROSITE" id="PS50082">
    <property type="entry name" value="WD_REPEATS_2"/>
    <property type="match status" value="3"/>
</dbReference>
<dbReference type="InterPro" id="IPR001680">
    <property type="entry name" value="WD40_rpt"/>
</dbReference>
<dbReference type="EMBL" id="SWFT01000153">
    <property type="protein sequence ID" value="KAA8897661.1"/>
    <property type="molecule type" value="Genomic_DNA"/>
</dbReference>
<evidence type="ECO:0000256" key="7">
    <source>
        <dbReference type="ARBA" id="ARBA00022927"/>
    </source>
</evidence>
<dbReference type="OMA" id="NAPTRRW"/>
<dbReference type="FunFam" id="2.130.10.10:FF:000578">
    <property type="entry name" value="Nucleoporin seh1"/>
    <property type="match status" value="1"/>
</dbReference>
<dbReference type="Gene3D" id="2.130.10.10">
    <property type="entry name" value="YVTN repeat-like/Quinoprotein amine dehydrogenase"/>
    <property type="match status" value="1"/>
</dbReference>
<keyword evidence="7" id="KW-0653">Protein transport</keyword>
<dbReference type="GO" id="GO:1904263">
    <property type="term" value="P:positive regulation of TORC1 signaling"/>
    <property type="evidence" value="ECO:0007669"/>
    <property type="project" value="TreeGrafter"/>
</dbReference>